<keyword evidence="2" id="KW-1185">Reference proteome</keyword>
<evidence type="ECO:0000313" key="2">
    <source>
        <dbReference type="Proteomes" id="UP000250043"/>
    </source>
</evidence>
<proteinExistence type="predicted"/>
<name>A0A8E2DFS9_9APHY</name>
<organism evidence="1 2">
    <name type="scientific">Obba rivulosa</name>
    <dbReference type="NCBI Taxonomy" id="1052685"/>
    <lineage>
        <taxon>Eukaryota</taxon>
        <taxon>Fungi</taxon>
        <taxon>Dikarya</taxon>
        <taxon>Basidiomycota</taxon>
        <taxon>Agaricomycotina</taxon>
        <taxon>Agaricomycetes</taxon>
        <taxon>Polyporales</taxon>
        <taxon>Gelatoporiaceae</taxon>
        <taxon>Obba</taxon>
    </lineage>
</organism>
<gene>
    <name evidence="1" type="ORF">OBBRIDRAFT_432729</name>
</gene>
<accession>A0A8E2DFS9</accession>
<reference evidence="1 2" key="1">
    <citation type="submission" date="2016-07" db="EMBL/GenBank/DDBJ databases">
        <title>Draft genome of the white-rot fungus Obba rivulosa 3A-2.</title>
        <authorList>
            <consortium name="DOE Joint Genome Institute"/>
            <person name="Miettinen O."/>
            <person name="Riley R."/>
            <person name="Acob R."/>
            <person name="Barry K."/>
            <person name="Cullen D."/>
            <person name="De Vries R."/>
            <person name="Hainaut M."/>
            <person name="Hatakka A."/>
            <person name="Henrissat B."/>
            <person name="Hilden K."/>
            <person name="Kuo R."/>
            <person name="Labutti K."/>
            <person name="Lipzen A."/>
            <person name="Makela M.R."/>
            <person name="Sandor L."/>
            <person name="Spatafora J.W."/>
            <person name="Grigoriev I.V."/>
            <person name="Hibbett D.S."/>
        </authorList>
    </citation>
    <scope>NUCLEOTIDE SEQUENCE [LARGE SCALE GENOMIC DNA]</scope>
    <source>
        <strain evidence="1 2">3A-2</strain>
    </source>
</reference>
<protein>
    <submittedName>
        <fullName evidence="1">Uncharacterized protein</fullName>
    </submittedName>
</protein>
<dbReference type="Proteomes" id="UP000250043">
    <property type="component" value="Unassembled WGS sequence"/>
</dbReference>
<dbReference type="EMBL" id="KV722718">
    <property type="protein sequence ID" value="OCH84129.1"/>
    <property type="molecule type" value="Genomic_DNA"/>
</dbReference>
<dbReference type="PROSITE" id="PS51257">
    <property type="entry name" value="PROKAR_LIPOPROTEIN"/>
    <property type="match status" value="1"/>
</dbReference>
<evidence type="ECO:0000313" key="1">
    <source>
        <dbReference type="EMBL" id="OCH84129.1"/>
    </source>
</evidence>
<sequence>MFHLRLFVVDYNLCSRRTYQHLSISSSSCQWRRLTPGLHDSSDVRSINSHGEITVGCSGLRLMTREPLVVENVYLSHRSAC</sequence>
<dbReference type="AlphaFoldDB" id="A0A8E2DFS9"/>